<evidence type="ECO:0000259" key="10">
    <source>
        <dbReference type="Pfam" id="PF00768"/>
    </source>
</evidence>
<reference evidence="11 12" key="1">
    <citation type="submission" date="2021-05" db="EMBL/GenBank/DDBJ databases">
        <title>Novel Bacillus species.</title>
        <authorList>
            <person name="Liu G."/>
        </authorList>
    </citation>
    <scope>NUCLEOTIDE SEQUENCE [LARGE SCALE GENOMIC DNA]</scope>
    <source>
        <strain evidence="11 12">FJAT-49682</strain>
    </source>
</reference>
<evidence type="ECO:0000256" key="6">
    <source>
        <dbReference type="ARBA" id="ARBA00023316"/>
    </source>
</evidence>
<proteinExistence type="inferred from homology"/>
<evidence type="ECO:0000256" key="1">
    <source>
        <dbReference type="ARBA" id="ARBA00007164"/>
    </source>
</evidence>
<dbReference type="InterPro" id="IPR018044">
    <property type="entry name" value="Peptidase_S11"/>
</dbReference>
<protein>
    <submittedName>
        <fullName evidence="11">D-alanyl-D-alanine carboxypeptidase</fullName>
    </submittedName>
</protein>
<evidence type="ECO:0000256" key="3">
    <source>
        <dbReference type="ARBA" id="ARBA00022801"/>
    </source>
</evidence>
<dbReference type="Gene3D" id="3.40.710.10">
    <property type="entry name" value="DD-peptidase/beta-lactamase superfamily"/>
    <property type="match status" value="1"/>
</dbReference>
<evidence type="ECO:0000256" key="5">
    <source>
        <dbReference type="ARBA" id="ARBA00022984"/>
    </source>
</evidence>
<dbReference type="RefSeq" id="WP_213099012.1">
    <property type="nucleotide sequence ID" value="NZ_JAGYPN010000003.1"/>
</dbReference>
<keyword evidence="5" id="KW-0573">Peptidoglycan synthesis</keyword>
<feature type="active site" description="Acyl-ester intermediate" evidence="7">
    <location>
        <position position="71"/>
    </location>
</feature>
<accession>A0A942UQX7</accession>
<dbReference type="GO" id="GO:0008360">
    <property type="term" value="P:regulation of cell shape"/>
    <property type="evidence" value="ECO:0007669"/>
    <property type="project" value="UniProtKB-KW"/>
</dbReference>
<feature type="domain" description="Peptidase S11 D-alanyl-D-alanine carboxypeptidase A N-terminal" evidence="10">
    <location>
        <begin position="40"/>
        <end position="275"/>
    </location>
</feature>
<comment type="similarity">
    <text evidence="1 9">Belongs to the peptidase S11 family.</text>
</comment>
<evidence type="ECO:0000313" key="12">
    <source>
        <dbReference type="Proteomes" id="UP000676456"/>
    </source>
</evidence>
<keyword evidence="11" id="KW-0645">Protease</keyword>
<dbReference type="PRINTS" id="PR00725">
    <property type="entry name" value="DADACBPTASE1"/>
</dbReference>
<feature type="active site" description="Proton acceptor" evidence="7">
    <location>
        <position position="74"/>
    </location>
</feature>
<evidence type="ECO:0000313" key="11">
    <source>
        <dbReference type="EMBL" id="MBS4223952.1"/>
    </source>
</evidence>
<evidence type="ECO:0000256" key="9">
    <source>
        <dbReference type="RuleBase" id="RU004016"/>
    </source>
</evidence>
<feature type="active site" evidence="7">
    <location>
        <position position="128"/>
    </location>
</feature>
<dbReference type="GO" id="GO:0009252">
    <property type="term" value="P:peptidoglycan biosynthetic process"/>
    <property type="evidence" value="ECO:0007669"/>
    <property type="project" value="UniProtKB-KW"/>
</dbReference>
<keyword evidence="3" id="KW-0378">Hydrolase</keyword>
<keyword evidence="12" id="KW-1185">Reference proteome</keyword>
<name>A0A942UQX7_9BACI</name>
<dbReference type="GO" id="GO:0071555">
    <property type="term" value="P:cell wall organization"/>
    <property type="evidence" value="ECO:0007669"/>
    <property type="project" value="UniProtKB-KW"/>
</dbReference>
<feature type="binding site" evidence="8">
    <location>
        <position position="246"/>
    </location>
    <ligand>
        <name>substrate</name>
    </ligand>
</feature>
<sequence>MKKRKLILFFVALITGLFGIMNKDQIKMAVIKSVDHPTAVGISGEAALVMDAETGKVILSKNEKAKMYPASTTKLLTALVVLDESSPEEQLKVGNEVSYSQEGEARAGLFEGQILTVGDALGAMLLPSGNDAARSLAIYIARKNSGNPSMGVEEGIAYFSDLMNAKAKEIGATHSHFSNPHGLHNENHYSTAEDLALIAMEASKHETIKSIVGSEYFTTKTNTYENRNKLVNHNSEYYYQAATGMKTGFTDQAGYCLVTSAERDGHELIAVVLNSGKESIWSDSITALDYGFMKVDSH</sequence>
<dbReference type="GO" id="GO:0009002">
    <property type="term" value="F:serine-type D-Ala-D-Ala carboxypeptidase activity"/>
    <property type="evidence" value="ECO:0007669"/>
    <property type="project" value="InterPro"/>
</dbReference>
<dbReference type="InterPro" id="IPR012338">
    <property type="entry name" value="Beta-lactam/transpept-like"/>
</dbReference>
<dbReference type="PANTHER" id="PTHR21581:SF33">
    <property type="entry name" value="D-ALANYL-D-ALANINE CARBOXYPEPTIDASE DACB"/>
    <property type="match status" value="1"/>
</dbReference>
<comment type="caution">
    <text evidence="11">The sequence shown here is derived from an EMBL/GenBank/DDBJ whole genome shotgun (WGS) entry which is preliminary data.</text>
</comment>
<dbReference type="EMBL" id="JAGYPN010000003">
    <property type="protein sequence ID" value="MBS4223952.1"/>
    <property type="molecule type" value="Genomic_DNA"/>
</dbReference>
<dbReference type="InterPro" id="IPR001967">
    <property type="entry name" value="Peptidase_S11_N"/>
</dbReference>
<evidence type="ECO:0000256" key="8">
    <source>
        <dbReference type="PIRSR" id="PIRSR618044-2"/>
    </source>
</evidence>
<dbReference type="AlphaFoldDB" id="A0A942UQX7"/>
<dbReference type="PANTHER" id="PTHR21581">
    <property type="entry name" value="D-ALANYL-D-ALANINE CARBOXYPEPTIDASE"/>
    <property type="match status" value="1"/>
</dbReference>
<evidence type="ECO:0000256" key="4">
    <source>
        <dbReference type="ARBA" id="ARBA00022960"/>
    </source>
</evidence>
<dbReference type="Pfam" id="PF00768">
    <property type="entry name" value="Peptidase_S11"/>
    <property type="match status" value="1"/>
</dbReference>
<organism evidence="11 12">
    <name type="scientific">Lederbergia citrea</name>
    <dbReference type="NCBI Taxonomy" id="2833581"/>
    <lineage>
        <taxon>Bacteria</taxon>
        <taxon>Bacillati</taxon>
        <taxon>Bacillota</taxon>
        <taxon>Bacilli</taxon>
        <taxon>Bacillales</taxon>
        <taxon>Bacillaceae</taxon>
        <taxon>Lederbergia</taxon>
    </lineage>
</organism>
<dbReference type="Proteomes" id="UP000676456">
    <property type="component" value="Unassembled WGS sequence"/>
</dbReference>
<keyword evidence="11" id="KW-0121">Carboxypeptidase</keyword>
<dbReference type="GO" id="GO:0006508">
    <property type="term" value="P:proteolysis"/>
    <property type="evidence" value="ECO:0007669"/>
    <property type="project" value="InterPro"/>
</dbReference>
<keyword evidence="2" id="KW-0732">Signal</keyword>
<keyword evidence="4" id="KW-0133">Cell shape</keyword>
<dbReference type="SUPFAM" id="SSF56601">
    <property type="entry name" value="beta-lactamase/transpeptidase-like"/>
    <property type="match status" value="1"/>
</dbReference>
<keyword evidence="6" id="KW-0961">Cell wall biogenesis/degradation</keyword>
<evidence type="ECO:0000256" key="7">
    <source>
        <dbReference type="PIRSR" id="PIRSR618044-1"/>
    </source>
</evidence>
<evidence type="ECO:0000256" key="2">
    <source>
        <dbReference type="ARBA" id="ARBA00022729"/>
    </source>
</evidence>
<gene>
    <name evidence="11" type="ORF">KHA91_14510</name>
</gene>